<protein>
    <submittedName>
        <fullName evidence="3">Cysteine desulfurase-like protein</fullName>
    </submittedName>
</protein>
<organism evidence="3 4">
    <name type="scientific">Enterovibrio norvegicus FF-454</name>
    <dbReference type="NCBI Taxonomy" id="1185651"/>
    <lineage>
        <taxon>Bacteria</taxon>
        <taxon>Pseudomonadati</taxon>
        <taxon>Pseudomonadota</taxon>
        <taxon>Gammaproteobacteria</taxon>
        <taxon>Vibrionales</taxon>
        <taxon>Vibrionaceae</taxon>
        <taxon>Enterovibrio</taxon>
    </lineage>
</organism>
<proteinExistence type="predicted"/>
<feature type="domain" description="Aminotransferase class V" evidence="2">
    <location>
        <begin position="32"/>
        <end position="405"/>
    </location>
</feature>
<dbReference type="NCBIfam" id="TIGR01976">
    <property type="entry name" value="am_tr_V_VC1184"/>
    <property type="match status" value="1"/>
</dbReference>
<dbReference type="AlphaFoldDB" id="A0A1E5C8D7"/>
<dbReference type="PANTHER" id="PTHR43586">
    <property type="entry name" value="CYSTEINE DESULFURASE"/>
    <property type="match status" value="1"/>
</dbReference>
<dbReference type="InterPro" id="IPR015422">
    <property type="entry name" value="PyrdxlP-dep_Trfase_small"/>
</dbReference>
<keyword evidence="1" id="KW-0663">Pyridoxal phosphate</keyword>
<evidence type="ECO:0000259" key="2">
    <source>
        <dbReference type="Pfam" id="PF00266"/>
    </source>
</evidence>
<dbReference type="Gene3D" id="3.40.640.10">
    <property type="entry name" value="Type I PLP-dependent aspartate aminotransferase-like (Major domain)"/>
    <property type="match status" value="1"/>
</dbReference>
<evidence type="ECO:0000313" key="3">
    <source>
        <dbReference type="EMBL" id="OEE61768.1"/>
    </source>
</evidence>
<comment type="caution">
    <text evidence="3">The sequence shown here is derived from an EMBL/GenBank/DDBJ whole genome shotgun (WGS) entry which is preliminary data.</text>
</comment>
<dbReference type="Pfam" id="PF00266">
    <property type="entry name" value="Aminotran_5"/>
    <property type="match status" value="1"/>
</dbReference>
<accession>A0A1E5C8D7</accession>
<dbReference type="Gene3D" id="3.90.1150.10">
    <property type="entry name" value="Aspartate Aminotransferase, domain 1"/>
    <property type="match status" value="1"/>
</dbReference>
<dbReference type="RefSeq" id="WP_016960367.1">
    <property type="nucleotide sequence ID" value="NZ_AJWN02000043.1"/>
</dbReference>
<dbReference type="InterPro" id="IPR000192">
    <property type="entry name" value="Aminotrans_V_dom"/>
</dbReference>
<dbReference type="SUPFAM" id="SSF53383">
    <property type="entry name" value="PLP-dependent transferases"/>
    <property type="match status" value="1"/>
</dbReference>
<sequence length="413" mass="45055">MSSSLPLNQETVKSLRRQFPALQRKIDDVLPVYLDGPGGTQLPDSVIDAFGDYLRAGNSNLGGKFQVSEETVSLVEHARASAAALVGAASPSEVFFGPNMTSVTFSFSRALSQQWLPGDEVIVSVADHGANRSSWVTAAQDRDVQVHYLPVKDQRGELDLDALDELLSGKTKLVALTAASNITGTITDLKAVIKKCHKVGAKVFIDAVHLLPHQLVDVQALDVDFLAGSAYKFYGPHLGFLYGKAQWLSSIEPYKVEPAPTYAPHCWETGTLNFEALSAFVATVEYLASLGEGNTLRNRLASGYDNLHQYEASLSAYFLNQLVLIENVQLFGLPQAEGRTATFALRFGERDPAEIASALGKRQIYVWSGHLYADKLTDAFGVTDKGGILRVGLMHYNTIEEIDRFFEALKAVL</sequence>
<dbReference type="InterPro" id="IPR011340">
    <property type="entry name" value="Cys_dSase-rel"/>
</dbReference>
<dbReference type="PANTHER" id="PTHR43586:SF21">
    <property type="entry name" value="PYRIDOXAL PHOSPHATE (PLP)-DEPENDENT ASPARTATE AMINOTRANSFERASE SUPERFAMILY"/>
    <property type="match status" value="1"/>
</dbReference>
<gene>
    <name evidence="3" type="ORF">A1OK_08395</name>
</gene>
<dbReference type="InterPro" id="IPR015421">
    <property type="entry name" value="PyrdxlP-dep_Trfase_major"/>
</dbReference>
<dbReference type="EMBL" id="AJWN02000043">
    <property type="protein sequence ID" value="OEE61768.1"/>
    <property type="molecule type" value="Genomic_DNA"/>
</dbReference>
<reference evidence="3 4" key="1">
    <citation type="journal article" date="2012" name="Science">
        <title>Ecological populations of bacteria act as socially cohesive units of antibiotic production and resistance.</title>
        <authorList>
            <person name="Cordero O.X."/>
            <person name="Wildschutte H."/>
            <person name="Kirkup B."/>
            <person name="Proehl S."/>
            <person name="Ngo L."/>
            <person name="Hussain F."/>
            <person name="Le Roux F."/>
            <person name="Mincer T."/>
            <person name="Polz M.F."/>
        </authorList>
    </citation>
    <scope>NUCLEOTIDE SEQUENCE [LARGE SCALE GENOMIC DNA]</scope>
    <source>
        <strain evidence="3 4">FF-454</strain>
    </source>
</reference>
<evidence type="ECO:0000256" key="1">
    <source>
        <dbReference type="ARBA" id="ARBA00022898"/>
    </source>
</evidence>
<dbReference type="Proteomes" id="UP000095039">
    <property type="component" value="Unassembled WGS sequence"/>
</dbReference>
<name>A0A1E5C8D7_9GAMM</name>
<evidence type="ECO:0000313" key="4">
    <source>
        <dbReference type="Proteomes" id="UP000095039"/>
    </source>
</evidence>
<keyword evidence="4" id="KW-1185">Reference proteome</keyword>
<dbReference type="InterPro" id="IPR015424">
    <property type="entry name" value="PyrdxlP-dep_Trfase"/>
</dbReference>